<dbReference type="GO" id="GO:0006418">
    <property type="term" value="P:tRNA aminoacylation for protein translation"/>
    <property type="evidence" value="ECO:0007669"/>
    <property type="project" value="InterPro"/>
</dbReference>
<reference evidence="5" key="1">
    <citation type="journal article" date="2020" name="Nature">
        <title>Giant virus diversity and host interactions through global metagenomics.</title>
        <authorList>
            <person name="Schulz F."/>
            <person name="Roux S."/>
            <person name="Paez-Espino D."/>
            <person name="Jungbluth S."/>
            <person name="Walsh D.A."/>
            <person name="Denef V.J."/>
            <person name="McMahon K.D."/>
            <person name="Konstantinidis K.T."/>
            <person name="Eloe-Fadrosh E.A."/>
            <person name="Kyrpides N.C."/>
            <person name="Woyke T."/>
        </authorList>
    </citation>
    <scope>NUCLEOTIDE SEQUENCE</scope>
    <source>
        <strain evidence="5">GVMAG-S-ERX556101-89</strain>
    </source>
</reference>
<evidence type="ECO:0000256" key="2">
    <source>
        <dbReference type="ARBA" id="ARBA00022741"/>
    </source>
</evidence>
<organism evidence="5">
    <name type="scientific">viral metagenome</name>
    <dbReference type="NCBI Taxonomy" id="1070528"/>
    <lineage>
        <taxon>unclassified sequences</taxon>
        <taxon>metagenomes</taxon>
        <taxon>organismal metagenomes</taxon>
    </lineage>
</organism>
<dbReference type="InterPro" id="IPR004364">
    <property type="entry name" value="Aa-tRNA-synt_II"/>
</dbReference>
<dbReference type="GO" id="GO:0005524">
    <property type="term" value="F:ATP binding"/>
    <property type="evidence" value="ECO:0007669"/>
    <property type="project" value="InterPro"/>
</dbReference>
<evidence type="ECO:0000256" key="3">
    <source>
        <dbReference type="ARBA" id="ARBA00022840"/>
    </source>
</evidence>
<evidence type="ECO:0000256" key="1">
    <source>
        <dbReference type="ARBA" id="ARBA00022598"/>
    </source>
</evidence>
<dbReference type="SUPFAM" id="SSF55681">
    <property type="entry name" value="Class II aaRS and biotin synthetases"/>
    <property type="match status" value="1"/>
</dbReference>
<proteinExistence type="predicted"/>
<keyword evidence="1" id="KW-0436">Ligase</keyword>
<protein>
    <recommendedName>
        <fullName evidence="4">Aminoacyl-tRNA synthetase class II (D/K/N) domain-containing protein</fullName>
    </recommendedName>
</protein>
<dbReference type="Gene3D" id="3.30.930.10">
    <property type="entry name" value="Bira Bifunctional Protein, Domain 2"/>
    <property type="match status" value="2"/>
</dbReference>
<feature type="domain" description="Aminoacyl-tRNA synthetase class II (D/K/N)" evidence="4">
    <location>
        <begin position="34"/>
        <end position="294"/>
    </location>
</feature>
<dbReference type="InterPro" id="IPR045864">
    <property type="entry name" value="aa-tRNA-synth_II/BPL/LPL"/>
</dbReference>
<sequence length="298" mass="34549">MLFKNSRIQLEQLMSAFDSSSGVAGSLIDSEKFDKVVKKLRDFFTKKGYVEAHTQNRLSILAACEDPTTITTYDYGGKKWPLPQTGQMWLEYELLSNPDLPGFFCVSTSYRNEPNPIPGRHDKIFPMFEFELKGGMDELEKMEKELLTHLGYTCEFAADDYMNVGEKYKVFDLEHEHEQKLYEEFGPVFFLKNFPSYTSPFWNMKQHDDKRFSKKIDVILSGMETIGSAERSCNPEEMRRSFKTISDGMYSKTLYNQFGKERVDSELDDFMKFDFFPRSGGGIGITRLISSMEKENLL</sequence>
<name>A0A6C0F989_9ZZZZ</name>
<dbReference type="EMBL" id="MN738829">
    <property type="protein sequence ID" value="QHT38248.1"/>
    <property type="molecule type" value="Genomic_DNA"/>
</dbReference>
<evidence type="ECO:0000313" key="5">
    <source>
        <dbReference type="EMBL" id="QHT38248.1"/>
    </source>
</evidence>
<evidence type="ECO:0000259" key="4">
    <source>
        <dbReference type="Pfam" id="PF00152"/>
    </source>
</evidence>
<accession>A0A6C0F989</accession>
<keyword evidence="3" id="KW-0067">ATP-binding</keyword>
<dbReference type="AlphaFoldDB" id="A0A6C0F989"/>
<dbReference type="Pfam" id="PF00152">
    <property type="entry name" value="tRNA-synt_2"/>
    <property type="match status" value="1"/>
</dbReference>
<keyword evidence="2" id="KW-0547">Nucleotide-binding</keyword>
<dbReference type="GO" id="GO:0004812">
    <property type="term" value="F:aminoacyl-tRNA ligase activity"/>
    <property type="evidence" value="ECO:0007669"/>
    <property type="project" value="InterPro"/>
</dbReference>